<evidence type="ECO:0000256" key="6">
    <source>
        <dbReference type="ARBA" id="ARBA00070228"/>
    </source>
</evidence>
<dbReference type="EMBL" id="CP003587">
    <property type="protein sequence ID" value="AGY59566.1"/>
    <property type="molecule type" value="Genomic_DNA"/>
</dbReference>
<evidence type="ECO:0000256" key="3">
    <source>
        <dbReference type="ARBA" id="ARBA00022448"/>
    </source>
</evidence>
<dbReference type="RefSeq" id="WP_023174854.1">
    <property type="nucleotide sequence ID" value="NC_022600.1"/>
</dbReference>
<dbReference type="InterPro" id="IPR001638">
    <property type="entry name" value="Solute-binding_3/MltF_N"/>
</dbReference>
<protein>
    <recommendedName>
        <fullName evidence="6">Putative aliphatic sulfonates-binding protein</fullName>
    </recommendedName>
</protein>
<evidence type="ECO:0000259" key="7">
    <source>
        <dbReference type="SMART" id="SM00062"/>
    </source>
</evidence>
<dbReference type="Pfam" id="PF09084">
    <property type="entry name" value="NMT1"/>
    <property type="match status" value="1"/>
</dbReference>
<evidence type="ECO:0000313" key="9">
    <source>
        <dbReference type="Proteomes" id="UP000017396"/>
    </source>
</evidence>
<dbReference type="PANTHER" id="PTHR30024">
    <property type="entry name" value="ALIPHATIC SULFONATES-BINDING PROTEIN-RELATED"/>
    <property type="match status" value="1"/>
</dbReference>
<sequence>MPNIQCGGFIGQVWAVLARSVLALGIALGLAGCSVQAGTQVAARSQGERVVRIGYQKTGEIIRLQGKLQKRLAAVGAKVEWAEFTAGPPLLEALSAGGLDFGATGDTPPIFAQAAGAPLVYVAATEPSPRGRAILVHKSSHIRTVRDLRGKKVAVQKASGAHYLLVQVLERAGLHWSDIKPVYLAPAEARVAFASHSVDAWAIWDPFYAVAEEQPDVRVLIDGEGITTQGSRYLASRDFALRNPDLLRVVLDEYRQVNRWIDEHPHEAALLAARSQGLPVSTLERTFRRRREALVPLDAHFVSEQQKVADTFWRLKLLPRPVNIREALLDSKQYAASAGSP</sequence>
<evidence type="ECO:0000256" key="2">
    <source>
        <dbReference type="ARBA" id="ARBA00010742"/>
    </source>
</evidence>
<dbReference type="PATRIC" id="fig|1183438.3.peg.3263"/>
<dbReference type="GO" id="GO:0016020">
    <property type="term" value="C:membrane"/>
    <property type="evidence" value="ECO:0007669"/>
    <property type="project" value="InterPro"/>
</dbReference>
<dbReference type="AlphaFoldDB" id="U5QKW4"/>
<dbReference type="eggNOG" id="COG0715">
    <property type="taxonomic scope" value="Bacteria"/>
</dbReference>
<dbReference type="PANTHER" id="PTHR30024:SF42">
    <property type="entry name" value="ALIPHATIC SULFONATES-BINDING PROTEIN-RELATED"/>
    <property type="match status" value="1"/>
</dbReference>
<dbReference type="CDD" id="cd13557">
    <property type="entry name" value="PBP2_SsuA"/>
    <property type="match status" value="1"/>
</dbReference>
<comment type="similarity">
    <text evidence="2">Belongs to the bacterial solute-binding protein SsuA/TauA family.</text>
</comment>
<name>U5QKW4_GLOK1</name>
<evidence type="ECO:0000256" key="4">
    <source>
        <dbReference type="ARBA" id="ARBA00022729"/>
    </source>
</evidence>
<dbReference type="SMART" id="SM00062">
    <property type="entry name" value="PBPb"/>
    <property type="match status" value="1"/>
</dbReference>
<evidence type="ECO:0000256" key="5">
    <source>
        <dbReference type="ARBA" id="ARBA00055538"/>
    </source>
</evidence>
<dbReference type="HOGENOM" id="CLU_028871_2_0_3"/>
<evidence type="ECO:0000256" key="1">
    <source>
        <dbReference type="ARBA" id="ARBA00004418"/>
    </source>
</evidence>
<feature type="domain" description="Solute-binding protein family 3/N-terminal" evidence="7">
    <location>
        <begin position="50"/>
        <end position="264"/>
    </location>
</feature>
<proteinExistence type="inferred from homology"/>
<gene>
    <name evidence="8" type="primary">ssuA</name>
    <name evidence="8" type="ORF">GKIL_3320</name>
</gene>
<comment type="function">
    <text evidence="5">Part of a binding-protein-dependent transport system for aliphatic sulfonates. Putative binding protein.</text>
</comment>
<keyword evidence="3" id="KW-0813">Transport</keyword>
<accession>U5QKW4</accession>
<reference evidence="8 9" key="1">
    <citation type="journal article" date="2013" name="PLoS ONE">
        <title>Cultivation and Complete Genome Sequencing of Gloeobacter kilaueensis sp. nov., from a Lava Cave in Kilauea Caldera, Hawai'i.</title>
        <authorList>
            <person name="Saw J.H."/>
            <person name="Schatz M."/>
            <person name="Brown M.V."/>
            <person name="Kunkel D.D."/>
            <person name="Foster J.S."/>
            <person name="Shick H."/>
            <person name="Christensen S."/>
            <person name="Hou S."/>
            <person name="Wan X."/>
            <person name="Donachie S.P."/>
        </authorList>
    </citation>
    <scope>NUCLEOTIDE SEQUENCE [LARGE SCALE GENOMIC DNA]</scope>
    <source>
        <strain evidence="9">JS</strain>
    </source>
</reference>
<dbReference type="GO" id="GO:0042597">
    <property type="term" value="C:periplasmic space"/>
    <property type="evidence" value="ECO:0007669"/>
    <property type="project" value="UniProtKB-SubCell"/>
</dbReference>
<dbReference type="NCBIfam" id="TIGR01728">
    <property type="entry name" value="SsuA_fam"/>
    <property type="match status" value="1"/>
</dbReference>
<comment type="subcellular location">
    <subcellularLocation>
        <location evidence="1">Periplasm</location>
    </subcellularLocation>
</comment>
<dbReference type="InterPro" id="IPR015168">
    <property type="entry name" value="SsuA/THI5"/>
</dbReference>
<dbReference type="KEGG" id="glj:GKIL_3320"/>
<dbReference type="FunFam" id="3.40.190.10:FF:000050">
    <property type="entry name" value="Sulfonate ABC transporter substrate-binding protein"/>
    <property type="match status" value="1"/>
</dbReference>
<keyword evidence="9" id="KW-1185">Reference proteome</keyword>
<dbReference type="SUPFAM" id="SSF53850">
    <property type="entry name" value="Periplasmic binding protein-like II"/>
    <property type="match status" value="1"/>
</dbReference>
<dbReference type="OrthoDB" id="527543at2"/>
<dbReference type="GO" id="GO:0042626">
    <property type="term" value="F:ATPase-coupled transmembrane transporter activity"/>
    <property type="evidence" value="ECO:0007669"/>
    <property type="project" value="InterPro"/>
</dbReference>
<dbReference type="STRING" id="1183438.GKIL_3320"/>
<dbReference type="InterPro" id="IPR010067">
    <property type="entry name" value="ABC_SsuA_sub-bd"/>
</dbReference>
<evidence type="ECO:0000313" key="8">
    <source>
        <dbReference type="EMBL" id="AGY59566.1"/>
    </source>
</evidence>
<organism evidence="8 9">
    <name type="scientific">Gloeobacter kilaueensis (strain ATCC BAA-2537 / CCAP 1431/1 / ULC 316 / JS1)</name>
    <dbReference type="NCBI Taxonomy" id="1183438"/>
    <lineage>
        <taxon>Bacteria</taxon>
        <taxon>Bacillati</taxon>
        <taxon>Cyanobacteriota</taxon>
        <taxon>Cyanophyceae</taxon>
        <taxon>Gloeobacterales</taxon>
        <taxon>Gloeobacteraceae</taxon>
        <taxon>Gloeobacter</taxon>
    </lineage>
</organism>
<keyword evidence="4" id="KW-0732">Signal</keyword>
<dbReference type="Proteomes" id="UP000017396">
    <property type="component" value="Chromosome"/>
</dbReference>
<dbReference type="Gene3D" id="3.40.190.10">
    <property type="entry name" value="Periplasmic binding protein-like II"/>
    <property type="match status" value="2"/>
</dbReference>